<feature type="transmembrane region" description="Helical" evidence="6">
    <location>
        <begin position="428"/>
        <end position="449"/>
    </location>
</feature>
<evidence type="ECO:0000256" key="6">
    <source>
        <dbReference type="SAM" id="Phobius"/>
    </source>
</evidence>
<feature type="transmembrane region" description="Helical" evidence="6">
    <location>
        <begin position="401"/>
        <end position="422"/>
    </location>
</feature>
<dbReference type="OrthoDB" id="433512at2759"/>
<keyword evidence="4 6" id="KW-0472">Membrane</keyword>
<sequence length="502" mass="54191">MSEVSLFSRIKFLLIAGVGLFSDGYLNLAIGLVVQMLGYIYWKDEKNTVGVMQGDEIKGGLSLGMIAGQISFGILGDALGRHRIYGIELIITMFGTLMTILLPWRTLSKDGIVAWMTIFRVVTGFGIGADYPMSSSLSAEKTPLGTRAVLVLSVFASIGLGAITSSIVYLILLAAFKSSIEQNINHLEWVWRLLLGIGIIPAAFTLYARLTMTETKPYEKSDQLIVSPDVAKQTSLTAKDQRGLKQQFADFNQYFRQWKHGLTLFAISAVWFLFDIAFYGINLNQTIILGKIGYGKGATPYETLKNTAVGNIIVQAAGYLPGYYIGIFLPDRIGRVRLQFGASLGVAVLYAIWAGITNHTSTGGLMTIFTISQLVLNSGPNVTTFLLPVELFPTRVRATAHGIAAASGKCGAVLTAFAFGAVVDGIGLAGTLGLFSGIMALAAAITLLIPETKGKTLDDIENDVLYGGKRHESDTSIVSPPSSTHHQVRPKDDDDSKDVRQV</sequence>
<evidence type="ECO:0000313" key="8">
    <source>
        <dbReference type="EMBL" id="KAF2102467.1"/>
    </source>
</evidence>
<organism evidence="8 9">
    <name type="scientific">Rhizodiscina lignyota</name>
    <dbReference type="NCBI Taxonomy" id="1504668"/>
    <lineage>
        <taxon>Eukaryota</taxon>
        <taxon>Fungi</taxon>
        <taxon>Dikarya</taxon>
        <taxon>Ascomycota</taxon>
        <taxon>Pezizomycotina</taxon>
        <taxon>Dothideomycetes</taxon>
        <taxon>Pleosporomycetidae</taxon>
        <taxon>Aulographales</taxon>
        <taxon>Rhizodiscinaceae</taxon>
        <taxon>Rhizodiscina</taxon>
    </lineage>
</organism>
<dbReference type="GO" id="GO:0046943">
    <property type="term" value="F:carboxylic acid transmembrane transporter activity"/>
    <property type="evidence" value="ECO:0007669"/>
    <property type="project" value="TreeGrafter"/>
</dbReference>
<dbReference type="Gene3D" id="1.20.1250.20">
    <property type="entry name" value="MFS general substrate transporter like domains"/>
    <property type="match status" value="1"/>
</dbReference>
<keyword evidence="3 6" id="KW-1133">Transmembrane helix</keyword>
<proteinExistence type="predicted"/>
<feature type="region of interest" description="Disordered" evidence="5">
    <location>
        <begin position="471"/>
        <end position="502"/>
    </location>
</feature>
<dbReference type="SUPFAM" id="SSF103473">
    <property type="entry name" value="MFS general substrate transporter"/>
    <property type="match status" value="1"/>
</dbReference>
<feature type="transmembrane region" description="Helical" evidence="6">
    <location>
        <begin position="189"/>
        <end position="210"/>
    </location>
</feature>
<accession>A0A9P4IQ34</accession>
<feature type="transmembrane region" description="Helical" evidence="6">
    <location>
        <begin position="149"/>
        <end position="177"/>
    </location>
</feature>
<comment type="caution">
    <text evidence="8">The sequence shown here is derived from an EMBL/GenBank/DDBJ whole genome shotgun (WGS) entry which is preliminary data.</text>
</comment>
<evidence type="ECO:0000259" key="7">
    <source>
        <dbReference type="PROSITE" id="PS50850"/>
    </source>
</evidence>
<dbReference type="PROSITE" id="PS50850">
    <property type="entry name" value="MFS"/>
    <property type="match status" value="1"/>
</dbReference>
<name>A0A9P4IQ34_9PEZI</name>
<protein>
    <submittedName>
        <fullName evidence="8">MFS general substrate transporter</fullName>
    </submittedName>
</protein>
<comment type="subcellular location">
    <subcellularLocation>
        <location evidence="1">Membrane</location>
        <topology evidence="1">Multi-pass membrane protein</topology>
    </subcellularLocation>
</comment>
<dbReference type="Pfam" id="PF00083">
    <property type="entry name" value="Sugar_tr"/>
    <property type="match status" value="1"/>
</dbReference>
<feature type="compositionally biased region" description="Basic and acidic residues" evidence="5">
    <location>
        <begin position="489"/>
        <end position="502"/>
    </location>
</feature>
<feature type="transmembrane region" description="Helical" evidence="6">
    <location>
        <begin position="336"/>
        <end position="356"/>
    </location>
</feature>
<dbReference type="PANTHER" id="PTHR23508:SF10">
    <property type="entry name" value="CARBOXYLIC ACID TRANSPORTER PROTEIN HOMOLOG"/>
    <property type="match status" value="1"/>
</dbReference>
<evidence type="ECO:0000256" key="1">
    <source>
        <dbReference type="ARBA" id="ARBA00004141"/>
    </source>
</evidence>
<dbReference type="EMBL" id="ML978122">
    <property type="protein sequence ID" value="KAF2102467.1"/>
    <property type="molecule type" value="Genomic_DNA"/>
</dbReference>
<dbReference type="InterPro" id="IPR005828">
    <property type="entry name" value="MFS_sugar_transport-like"/>
</dbReference>
<evidence type="ECO:0000256" key="2">
    <source>
        <dbReference type="ARBA" id="ARBA00022692"/>
    </source>
</evidence>
<feature type="domain" description="Major facilitator superfamily (MFS) profile" evidence="7">
    <location>
        <begin position="12"/>
        <end position="454"/>
    </location>
</feature>
<dbReference type="CDD" id="cd17364">
    <property type="entry name" value="MFS_PhT"/>
    <property type="match status" value="1"/>
</dbReference>
<feature type="transmembrane region" description="Helical" evidence="6">
    <location>
        <begin position="112"/>
        <end position="129"/>
    </location>
</feature>
<evidence type="ECO:0000256" key="5">
    <source>
        <dbReference type="SAM" id="MobiDB-lite"/>
    </source>
</evidence>
<feature type="transmembrane region" description="Helical" evidence="6">
    <location>
        <begin position="87"/>
        <end position="106"/>
    </location>
</feature>
<gene>
    <name evidence="8" type="ORF">NA57DRAFT_32993</name>
</gene>
<feature type="transmembrane region" description="Helical" evidence="6">
    <location>
        <begin position="368"/>
        <end position="389"/>
    </location>
</feature>
<dbReference type="GO" id="GO:0005886">
    <property type="term" value="C:plasma membrane"/>
    <property type="evidence" value="ECO:0007669"/>
    <property type="project" value="TreeGrafter"/>
</dbReference>
<feature type="compositionally biased region" description="Polar residues" evidence="5">
    <location>
        <begin position="475"/>
        <end position="485"/>
    </location>
</feature>
<dbReference type="InterPro" id="IPR005829">
    <property type="entry name" value="Sugar_transporter_CS"/>
</dbReference>
<evidence type="ECO:0000256" key="4">
    <source>
        <dbReference type="ARBA" id="ARBA00023136"/>
    </source>
</evidence>
<dbReference type="PANTHER" id="PTHR23508">
    <property type="entry name" value="CARBOXYLIC ACID TRANSPORTER PROTEIN HOMOLOG"/>
    <property type="match status" value="1"/>
</dbReference>
<reference evidence="8" key="1">
    <citation type="journal article" date="2020" name="Stud. Mycol.">
        <title>101 Dothideomycetes genomes: a test case for predicting lifestyles and emergence of pathogens.</title>
        <authorList>
            <person name="Haridas S."/>
            <person name="Albert R."/>
            <person name="Binder M."/>
            <person name="Bloem J."/>
            <person name="Labutti K."/>
            <person name="Salamov A."/>
            <person name="Andreopoulos B."/>
            <person name="Baker S."/>
            <person name="Barry K."/>
            <person name="Bills G."/>
            <person name="Bluhm B."/>
            <person name="Cannon C."/>
            <person name="Castanera R."/>
            <person name="Culley D."/>
            <person name="Daum C."/>
            <person name="Ezra D."/>
            <person name="Gonzalez J."/>
            <person name="Henrissat B."/>
            <person name="Kuo A."/>
            <person name="Liang C."/>
            <person name="Lipzen A."/>
            <person name="Lutzoni F."/>
            <person name="Magnuson J."/>
            <person name="Mondo S."/>
            <person name="Nolan M."/>
            <person name="Ohm R."/>
            <person name="Pangilinan J."/>
            <person name="Park H.-J."/>
            <person name="Ramirez L."/>
            <person name="Alfaro M."/>
            <person name="Sun H."/>
            <person name="Tritt A."/>
            <person name="Yoshinaga Y."/>
            <person name="Zwiers L.-H."/>
            <person name="Turgeon B."/>
            <person name="Goodwin S."/>
            <person name="Spatafora J."/>
            <person name="Crous P."/>
            <person name="Grigoriev I."/>
        </authorList>
    </citation>
    <scope>NUCLEOTIDE SEQUENCE</scope>
    <source>
        <strain evidence="8">CBS 133067</strain>
    </source>
</reference>
<evidence type="ECO:0000313" key="9">
    <source>
        <dbReference type="Proteomes" id="UP000799772"/>
    </source>
</evidence>
<keyword evidence="9" id="KW-1185">Reference proteome</keyword>
<dbReference type="InterPro" id="IPR020846">
    <property type="entry name" value="MFS_dom"/>
</dbReference>
<dbReference type="AlphaFoldDB" id="A0A9P4IQ34"/>
<feature type="transmembrane region" description="Helical" evidence="6">
    <location>
        <begin position="262"/>
        <end position="281"/>
    </location>
</feature>
<dbReference type="Proteomes" id="UP000799772">
    <property type="component" value="Unassembled WGS sequence"/>
</dbReference>
<dbReference type="PROSITE" id="PS00217">
    <property type="entry name" value="SUGAR_TRANSPORT_2"/>
    <property type="match status" value="1"/>
</dbReference>
<evidence type="ECO:0000256" key="3">
    <source>
        <dbReference type="ARBA" id="ARBA00022989"/>
    </source>
</evidence>
<keyword evidence="2 6" id="KW-0812">Transmembrane</keyword>
<dbReference type="InterPro" id="IPR036259">
    <property type="entry name" value="MFS_trans_sf"/>
</dbReference>
<feature type="transmembrane region" description="Helical" evidence="6">
    <location>
        <begin position="12"/>
        <end position="41"/>
    </location>
</feature>